<keyword evidence="1" id="KW-0472">Membrane</keyword>
<dbReference type="AlphaFoldDB" id="A0AAN7Q8H0"/>
<accession>A0AAN7Q8H0</accession>
<keyword evidence="1" id="KW-1133">Transmembrane helix</keyword>
<protein>
    <submittedName>
        <fullName evidence="2">Uncharacterized protein</fullName>
    </submittedName>
</protein>
<evidence type="ECO:0000313" key="3">
    <source>
        <dbReference type="Proteomes" id="UP001353858"/>
    </source>
</evidence>
<dbReference type="PANTHER" id="PTHR10773:SF19">
    <property type="match status" value="1"/>
</dbReference>
<proteinExistence type="predicted"/>
<feature type="transmembrane region" description="Helical" evidence="1">
    <location>
        <begin position="359"/>
        <end position="379"/>
    </location>
</feature>
<evidence type="ECO:0000256" key="1">
    <source>
        <dbReference type="SAM" id="Phobius"/>
    </source>
</evidence>
<dbReference type="EMBL" id="JARPUR010000002">
    <property type="protein sequence ID" value="KAK4882665.1"/>
    <property type="molecule type" value="Genomic_DNA"/>
</dbReference>
<comment type="caution">
    <text evidence="2">The sequence shown here is derived from an EMBL/GenBank/DDBJ whole genome shotgun (WGS) entry which is preliminary data.</text>
</comment>
<organism evidence="2 3">
    <name type="scientific">Aquatica leii</name>
    <dbReference type="NCBI Taxonomy" id="1421715"/>
    <lineage>
        <taxon>Eukaryota</taxon>
        <taxon>Metazoa</taxon>
        <taxon>Ecdysozoa</taxon>
        <taxon>Arthropoda</taxon>
        <taxon>Hexapoda</taxon>
        <taxon>Insecta</taxon>
        <taxon>Pterygota</taxon>
        <taxon>Neoptera</taxon>
        <taxon>Endopterygota</taxon>
        <taxon>Coleoptera</taxon>
        <taxon>Polyphaga</taxon>
        <taxon>Elateriformia</taxon>
        <taxon>Elateroidea</taxon>
        <taxon>Lampyridae</taxon>
        <taxon>Luciolinae</taxon>
        <taxon>Aquatica</taxon>
    </lineage>
</organism>
<dbReference type="PANTHER" id="PTHR10773">
    <property type="entry name" value="DNA-DIRECTED RNA POLYMERASES I, II, AND III SUBUNIT RPABC2"/>
    <property type="match status" value="1"/>
</dbReference>
<reference evidence="3" key="1">
    <citation type="submission" date="2023-01" db="EMBL/GenBank/DDBJ databases">
        <title>Key to firefly adult light organ development and bioluminescence: homeobox transcription factors regulate luciferase expression and transportation to peroxisome.</title>
        <authorList>
            <person name="Fu X."/>
        </authorList>
    </citation>
    <scope>NUCLEOTIDE SEQUENCE [LARGE SCALE GENOMIC DNA]</scope>
</reference>
<name>A0AAN7Q8H0_9COLE</name>
<dbReference type="Proteomes" id="UP001353858">
    <property type="component" value="Unassembled WGS sequence"/>
</dbReference>
<gene>
    <name evidence="2" type="ORF">RN001_005984</name>
</gene>
<keyword evidence="1" id="KW-0812">Transmembrane</keyword>
<evidence type="ECO:0000313" key="2">
    <source>
        <dbReference type="EMBL" id="KAK4882665.1"/>
    </source>
</evidence>
<keyword evidence="3" id="KW-1185">Reference proteome</keyword>
<sequence length="385" mass="45541">MGYWTNPLTEKELHDFLYNSDDDVADPTFTLDSDEEGEFLNLPMFPLMMRRRGNRKSARNRTFKYFLKSEQGAKHEVCKSFFLVTLGYNPKNDRIITNVLDKEDRGTFRPSIDMRGKHAKTPKTDRDLIRSHVESFSPTVSQYRREHAPNKRYLPSDLSIKTMHTDFMNLHPNIKCSYELYRKYISKDLNISFTRLGHEECETCDSFKLHNPDHTKNCLLEDYSSCDLWRQHIKKATESREMYKSEAENNFPQGTVCFFVDLEKVIMLPRIDMFKRVVFCQRIIAFNESFVPVVFPQSSLELNFLKIELLKGHFEKPPIISQLRGIKEERKQMILTNLIELIPENRIQFFSLDCLVCDINFYFVFFLIFNLFFNSKLCLSININL</sequence>